<name>A0ACD3YUV6_FUSSC</name>
<gene>
    <name evidence="1" type="ORF">LCI18_003674</name>
</gene>
<evidence type="ECO:0000313" key="1">
    <source>
        <dbReference type="EMBL" id="UPK92739.1"/>
    </source>
</evidence>
<reference evidence="1" key="1">
    <citation type="submission" date="2021-11" db="EMBL/GenBank/DDBJ databases">
        <title>Fusarium solani-melongenae Genome sequencing and assembly.</title>
        <authorList>
            <person name="Xie S."/>
            <person name="Huang L."/>
            <person name="Zhang X."/>
        </authorList>
    </citation>
    <scope>NUCLEOTIDE SEQUENCE</scope>
    <source>
        <strain evidence="1">CRI 24-3</strain>
    </source>
</reference>
<sequence length="390" mass="43930">MASQTPVRSDVIQLIQECYEQEKLSLPVPRRYGDIPISYDAITTVWLTATLAPHTGGAVIKSFTLGPKDDGSSNRRRIQLEWEGTDTETSKLPASVFCKAAHALENRIIMSSAGTYSEVCFYNHVRPRLNIEAPTAYFAGYNPTSWASMIMLKDMGGAAVFCTHKTALTKVQAAEQIQILAKLHGQNYRSKEPFFENLIGYKDRFDSLVLNLDLETVCDNGFKASKDVMPPRLFAREAEIWPATVKSVERNASLPQTVVHGDVHLGNWYITDSGHMGLTDWQAMSKGHWSRDLAYVLGTGVPTDKRRLWEHELVQYYVDELEKAGGPKTTVEEAWLELRRQTFGALWYWTITLTPSKVMPDMQTKETTLDFIGRICALIDDHDALDAFDI</sequence>
<dbReference type="Proteomes" id="UP000830768">
    <property type="component" value="Chromosome 3"/>
</dbReference>
<proteinExistence type="predicted"/>
<protein>
    <submittedName>
        <fullName evidence="1">Uncharacterized protein</fullName>
    </submittedName>
</protein>
<evidence type="ECO:0000313" key="2">
    <source>
        <dbReference type="Proteomes" id="UP000830768"/>
    </source>
</evidence>
<dbReference type="EMBL" id="CP090032">
    <property type="protein sequence ID" value="UPK92739.1"/>
    <property type="molecule type" value="Genomic_DNA"/>
</dbReference>
<accession>A0ACD3YUV6</accession>
<organism evidence="1 2">
    <name type="scientific">Fusarium solani subsp. cucurbitae</name>
    <name type="common">Neocosmosporum cucurbitae</name>
    <dbReference type="NCBI Taxonomy" id="2747967"/>
    <lineage>
        <taxon>Eukaryota</taxon>
        <taxon>Fungi</taxon>
        <taxon>Dikarya</taxon>
        <taxon>Ascomycota</taxon>
        <taxon>Pezizomycotina</taxon>
        <taxon>Sordariomycetes</taxon>
        <taxon>Hypocreomycetidae</taxon>
        <taxon>Hypocreales</taxon>
        <taxon>Nectriaceae</taxon>
        <taxon>Fusarium</taxon>
        <taxon>Fusarium solani species complex</taxon>
    </lineage>
</organism>
<keyword evidence="2" id="KW-1185">Reference proteome</keyword>